<dbReference type="Proteomes" id="UP000029995">
    <property type="component" value="Unassembled WGS sequence"/>
</dbReference>
<evidence type="ECO:0000313" key="1">
    <source>
        <dbReference type="EMBL" id="KGM33398.1"/>
    </source>
</evidence>
<evidence type="ECO:0000313" key="2">
    <source>
        <dbReference type="Proteomes" id="UP000029995"/>
    </source>
</evidence>
<name>A0A0A0D6F0_9PROT</name>
<dbReference type="AlphaFoldDB" id="A0A0A0D6F0"/>
<protein>
    <submittedName>
        <fullName evidence="1">Uncharacterized protein</fullName>
    </submittedName>
</protein>
<dbReference type="RefSeq" id="WP_034839085.1">
    <property type="nucleotide sequence ID" value="NZ_JANX01000188.1"/>
</dbReference>
<feature type="non-terminal residue" evidence="1">
    <location>
        <position position="1"/>
    </location>
</feature>
<gene>
    <name evidence="1" type="ORF">P409_15995</name>
</gene>
<proteinExistence type="predicted"/>
<comment type="caution">
    <text evidence="1">The sequence shown here is derived from an EMBL/GenBank/DDBJ whole genome shotgun (WGS) entry which is preliminary data.</text>
</comment>
<organism evidence="1 2">
    <name type="scientific">Inquilinus limosus MP06</name>
    <dbReference type="NCBI Taxonomy" id="1398085"/>
    <lineage>
        <taxon>Bacteria</taxon>
        <taxon>Pseudomonadati</taxon>
        <taxon>Pseudomonadota</taxon>
        <taxon>Alphaproteobacteria</taxon>
        <taxon>Rhodospirillales</taxon>
        <taxon>Rhodospirillaceae</taxon>
        <taxon>Inquilinus</taxon>
    </lineage>
</organism>
<sequence length="85" mass="9076">TDAMGRVVAFLDRPSRSWPLRLPVPLLVLQPDAAGVRITRAAATGRLRFGGPGWEFPSDGPLTLLAGKRPLLALTLADAEARFGL</sequence>
<dbReference type="EMBL" id="JANX01000188">
    <property type="protein sequence ID" value="KGM33398.1"/>
    <property type="molecule type" value="Genomic_DNA"/>
</dbReference>
<accession>A0A0A0D6F0</accession>
<reference evidence="1 2" key="1">
    <citation type="submission" date="2014-01" db="EMBL/GenBank/DDBJ databases">
        <title>Genome sequence determination for a cystic fibrosis isolate, Inquilinus limosus.</title>
        <authorList>
            <person name="Pino M."/>
            <person name="Di Conza J."/>
            <person name="Gutkind G."/>
        </authorList>
    </citation>
    <scope>NUCLEOTIDE SEQUENCE [LARGE SCALE GENOMIC DNA]</scope>
    <source>
        <strain evidence="1 2">MP06</strain>
    </source>
</reference>